<dbReference type="Gene3D" id="3.30.70.100">
    <property type="match status" value="1"/>
</dbReference>
<dbReference type="Proteomes" id="UP000323142">
    <property type="component" value="Unassembled WGS sequence"/>
</dbReference>
<dbReference type="OrthoDB" id="196105at2"/>
<organism evidence="2 3">
    <name type="scientific">Salinarimonas soli</name>
    <dbReference type="NCBI Taxonomy" id="1638099"/>
    <lineage>
        <taxon>Bacteria</taxon>
        <taxon>Pseudomonadati</taxon>
        <taxon>Pseudomonadota</taxon>
        <taxon>Alphaproteobacteria</taxon>
        <taxon>Hyphomicrobiales</taxon>
        <taxon>Salinarimonadaceae</taxon>
        <taxon>Salinarimonas</taxon>
    </lineage>
</organism>
<evidence type="ECO:0000313" key="3">
    <source>
        <dbReference type="Proteomes" id="UP000323142"/>
    </source>
</evidence>
<comment type="caution">
    <text evidence="2">The sequence shown here is derived from an EMBL/GenBank/DDBJ whole genome shotgun (WGS) entry which is preliminary data.</text>
</comment>
<reference evidence="2 3" key="2">
    <citation type="submission" date="2019-09" db="EMBL/GenBank/DDBJ databases">
        <authorList>
            <person name="Jin C."/>
        </authorList>
    </citation>
    <scope>NUCLEOTIDE SEQUENCE [LARGE SCALE GENOMIC DNA]</scope>
    <source>
        <strain evidence="2 3">BN140002</strain>
    </source>
</reference>
<protein>
    <submittedName>
        <fullName evidence="2">BLUF domain-containing protein</fullName>
    </submittedName>
</protein>
<dbReference type="EMBL" id="VUOA01000070">
    <property type="protein sequence ID" value="KAA2232129.1"/>
    <property type="molecule type" value="Genomic_DNA"/>
</dbReference>
<evidence type="ECO:0000313" key="2">
    <source>
        <dbReference type="EMBL" id="KAA2232129.1"/>
    </source>
</evidence>
<dbReference type="SUPFAM" id="SSF54975">
    <property type="entry name" value="Acylphosphatase/BLUF domain-like"/>
    <property type="match status" value="1"/>
</dbReference>
<dbReference type="InterPro" id="IPR007024">
    <property type="entry name" value="BLUF_domain"/>
</dbReference>
<accession>A0A5B2V1P0</accession>
<keyword evidence="3" id="KW-1185">Reference proteome</keyword>
<proteinExistence type="predicted"/>
<evidence type="ECO:0000259" key="1">
    <source>
        <dbReference type="PROSITE" id="PS50925"/>
    </source>
</evidence>
<dbReference type="PROSITE" id="PS50925">
    <property type="entry name" value="BLUF"/>
    <property type="match status" value="1"/>
</dbReference>
<reference evidence="2 3" key="1">
    <citation type="submission" date="2019-09" db="EMBL/GenBank/DDBJ databases">
        <title>Salinarimonas rosea gen. nov., sp. nov., a new member of the a-2 subgroup of the Proteobacteria.</title>
        <authorList>
            <person name="Liu J."/>
        </authorList>
    </citation>
    <scope>NUCLEOTIDE SEQUENCE [LARGE SCALE GENOMIC DNA]</scope>
    <source>
        <strain evidence="2 3">BN140002</strain>
    </source>
</reference>
<dbReference type="AlphaFoldDB" id="A0A5B2V1P0"/>
<name>A0A5B2V1P0_9HYPH</name>
<feature type="domain" description="BLUF" evidence="1">
    <location>
        <begin position="76"/>
        <end position="171"/>
    </location>
</feature>
<dbReference type="SMART" id="SM01034">
    <property type="entry name" value="BLUF"/>
    <property type="match status" value="1"/>
</dbReference>
<gene>
    <name evidence="2" type="ORF">F0L46_25180</name>
</gene>
<dbReference type="Pfam" id="PF04940">
    <property type="entry name" value="BLUF"/>
    <property type="match status" value="1"/>
</dbReference>
<dbReference type="GO" id="GO:0071949">
    <property type="term" value="F:FAD binding"/>
    <property type="evidence" value="ECO:0007669"/>
    <property type="project" value="InterPro"/>
</dbReference>
<dbReference type="GO" id="GO:0009882">
    <property type="term" value="F:blue light photoreceptor activity"/>
    <property type="evidence" value="ECO:0007669"/>
    <property type="project" value="InterPro"/>
</dbReference>
<dbReference type="InterPro" id="IPR036046">
    <property type="entry name" value="Acylphosphatase-like_dom_sf"/>
</dbReference>
<sequence length="213" mass="23080">MALGPGPTGWDVAQAFRLRYRTAPIVYASAYVPGENRSLRGSLLFPKPYRASQLVEVLRTLLLPAPLVPSAPLGGLTRVTYMSRATSLMQHPSPEIARARLEAEAQQHNKRLGITGALLASPDWFVQTLEGCHAAVMETLGRISRDRRNTDLRVFAIESGGQRLFAGWWMHVATFEEIDPSLAAACIGAFGRPGRGEACTLNEALLASLQAAA</sequence>